<name>A0A2T3PWV4_PHOPO</name>
<gene>
    <name evidence="4" type="ORF">C9J18_11445</name>
    <name evidence="3" type="ORF">CTM96_09685</name>
    <name evidence="2" type="ORF">GLP33_08695</name>
</gene>
<evidence type="ECO:0000256" key="1">
    <source>
        <dbReference type="SAM" id="Phobius"/>
    </source>
</evidence>
<dbReference type="EMBL" id="PYMP01000009">
    <property type="protein sequence ID" value="PSU52060.1"/>
    <property type="molecule type" value="Genomic_DNA"/>
</dbReference>
<keyword evidence="5" id="KW-1185">Reference proteome</keyword>
<protein>
    <submittedName>
        <fullName evidence="4">Cytochrome oxidase</fullName>
    </submittedName>
</protein>
<accession>A0A2T3PWV4</accession>
<sequence>MKKYQVLFVVMVVFAVPMIVAKLMLQQQWYQGGVTNRGQLLQPAVTVTEFAIPQTWQLVYRLPTRCDERCQGALFNLRQVPQAAGADNNRLQSLVLVAGDNTVATTSLLQGLEQRQIDAPLQQQLAQLEYGLATIYIADPHGNMLMAYPLVAGEQAILMQGKDVLRDLKRLLKVSKIG</sequence>
<dbReference type="EMBL" id="WMCP01000007">
    <property type="protein sequence ID" value="MCF2301811.1"/>
    <property type="molecule type" value="Genomic_DNA"/>
</dbReference>
<evidence type="ECO:0000313" key="6">
    <source>
        <dbReference type="Proteomes" id="UP000241618"/>
    </source>
</evidence>
<dbReference type="STRING" id="659.AYY26_12565"/>
<dbReference type="EMBL" id="PYMO01000008">
    <property type="protein sequence ID" value="PSU25198.1"/>
    <property type="molecule type" value="Genomic_DNA"/>
</dbReference>
<reference evidence="2" key="2">
    <citation type="submission" date="2019-11" db="EMBL/GenBank/DDBJ databases">
        <title>Comparative genomics of photobacteria reveal adaptation to distinct habitats.</title>
        <authorList>
            <person name="Fuertes-Perez S."/>
            <person name="Hilgarth M."/>
            <person name="Vogel R.F."/>
        </authorList>
    </citation>
    <scope>NUCLEOTIDE SEQUENCE</scope>
    <source>
        <strain evidence="2">TMW2.2145</strain>
    </source>
</reference>
<reference evidence="5 6" key="1">
    <citation type="submission" date="2018-03" db="EMBL/GenBank/DDBJ databases">
        <title>Whole genome sequencing of Histamine producing bacteria.</title>
        <authorList>
            <person name="Butler K."/>
        </authorList>
    </citation>
    <scope>NUCLEOTIDE SEQUENCE [LARGE SCALE GENOMIC DNA]</scope>
    <source>
        <strain evidence="4 6">FS-6.1</strain>
        <strain evidence="3 5">FS-6.2</strain>
    </source>
</reference>
<dbReference type="RefSeq" id="WP_045031585.1">
    <property type="nucleotide sequence ID" value="NZ_CAMLDN010000003.1"/>
</dbReference>
<evidence type="ECO:0000313" key="2">
    <source>
        <dbReference type="EMBL" id="MCF2301811.1"/>
    </source>
</evidence>
<keyword evidence="1" id="KW-0812">Transmembrane</keyword>
<dbReference type="Proteomes" id="UP000241618">
    <property type="component" value="Unassembled WGS sequence"/>
</dbReference>
<dbReference type="Proteomes" id="UP000813876">
    <property type="component" value="Unassembled WGS sequence"/>
</dbReference>
<comment type="caution">
    <text evidence="4">The sequence shown here is derived from an EMBL/GenBank/DDBJ whole genome shotgun (WGS) entry which is preliminary data.</text>
</comment>
<keyword evidence="1" id="KW-0472">Membrane</keyword>
<evidence type="ECO:0000313" key="5">
    <source>
        <dbReference type="Proteomes" id="UP000241405"/>
    </source>
</evidence>
<keyword evidence="1" id="KW-1133">Transmembrane helix</keyword>
<evidence type="ECO:0000313" key="4">
    <source>
        <dbReference type="EMBL" id="PSU52060.1"/>
    </source>
</evidence>
<dbReference type="Proteomes" id="UP000241405">
    <property type="component" value="Unassembled WGS sequence"/>
</dbReference>
<dbReference type="GeneID" id="57353573"/>
<evidence type="ECO:0000313" key="3">
    <source>
        <dbReference type="EMBL" id="PSU25198.1"/>
    </source>
</evidence>
<dbReference type="AlphaFoldDB" id="A0A2T3PWV4"/>
<organism evidence="4 6">
    <name type="scientific">Photobacterium phosphoreum</name>
    <dbReference type="NCBI Taxonomy" id="659"/>
    <lineage>
        <taxon>Bacteria</taxon>
        <taxon>Pseudomonadati</taxon>
        <taxon>Pseudomonadota</taxon>
        <taxon>Gammaproteobacteria</taxon>
        <taxon>Vibrionales</taxon>
        <taxon>Vibrionaceae</taxon>
        <taxon>Photobacterium</taxon>
    </lineage>
</organism>
<proteinExistence type="predicted"/>
<feature type="transmembrane region" description="Helical" evidence="1">
    <location>
        <begin position="6"/>
        <end position="25"/>
    </location>
</feature>
<dbReference type="OrthoDB" id="9785445at2"/>